<keyword evidence="5 9" id="KW-0297">G-protein coupled receptor</keyword>
<dbReference type="PROSITE" id="PS00237">
    <property type="entry name" value="G_PROTEIN_RECEP_F1_1"/>
    <property type="match status" value="1"/>
</dbReference>
<comment type="subcellular location">
    <subcellularLocation>
        <location evidence="1">Cell membrane</location>
        <topology evidence="1">Multi-pass membrane protein</topology>
    </subcellularLocation>
</comment>
<evidence type="ECO:0000256" key="1">
    <source>
        <dbReference type="ARBA" id="ARBA00004651"/>
    </source>
</evidence>
<feature type="transmembrane region" description="Helical" evidence="10">
    <location>
        <begin position="183"/>
        <end position="204"/>
    </location>
</feature>
<evidence type="ECO:0000256" key="10">
    <source>
        <dbReference type="SAM" id="Phobius"/>
    </source>
</evidence>
<evidence type="ECO:0000256" key="7">
    <source>
        <dbReference type="ARBA" id="ARBA00023170"/>
    </source>
</evidence>
<dbReference type="PRINTS" id="PR01157">
    <property type="entry name" value="P2YPURNOCPTR"/>
</dbReference>
<dbReference type="GO" id="GO:0045028">
    <property type="term" value="F:G protein-coupled purinergic nucleotide receptor activity"/>
    <property type="evidence" value="ECO:0007669"/>
    <property type="project" value="TreeGrafter"/>
</dbReference>
<dbReference type="OrthoDB" id="9935079at2759"/>
<evidence type="ECO:0000259" key="11">
    <source>
        <dbReference type="PROSITE" id="PS50262"/>
    </source>
</evidence>
<organism evidence="12 13">
    <name type="scientific">Albula glossodonta</name>
    <name type="common">roundjaw bonefish</name>
    <dbReference type="NCBI Taxonomy" id="121402"/>
    <lineage>
        <taxon>Eukaryota</taxon>
        <taxon>Metazoa</taxon>
        <taxon>Chordata</taxon>
        <taxon>Craniata</taxon>
        <taxon>Vertebrata</taxon>
        <taxon>Euteleostomi</taxon>
        <taxon>Actinopterygii</taxon>
        <taxon>Neopterygii</taxon>
        <taxon>Teleostei</taxon>
        <taxon>Albuliformes</taxon>
        <taxon>Albulidae</taxon>
        <taxon>Albula</taxon>
    </lineage>
</organism>
<feature type="transmembrane region" description="Helical" evidence="10">
    <location>
        <begin position="87"/>
        <end position="108"/>
    </location>
</feature>
<evidence type="ECO:0000256" key="5">
    <source>
        <dbReference type="ARBA" id="ARBA00023040"/>
    </source>
</evidence>
<reference evidence="12" key="1">
    <citation type="thesis" date="2021" institute="BYU ScholarsArchive" country="Provo, UT, USA">
        <title>Applications of and Algorithms for Genome Assembly and Genomic Analyses with an Emphasis on Marine Teleosts.</title>
        <authorList>
            <person name="Pickett B.D."/>
        </authorList>
    </citation>
    <scope>NUCLEOTIDE SEQUENCE</scope>
    <source>
        <strain evidence="12">HI-2016</strain>
    </source>
</reference>
<feature type="domain" description="G-protein coupled receptors family 1 profile" evidence="11">
    <location>
        <begin position="30"/>
        <end position="295"/>
    </location>
</feature>
<dbReference type="Pfam" id="PF00001">
    <property type="entry name" value="7tm_1"/>
    <property type="match status" value="1"/>
</dbReference>
<proteinExistence type="inferred from homology"/>
<dbReference type="InterPro" id="IPR000276">
    <property type="entry name" value="GPCR_Rhodpsn"/>
</dbReference>
<name>A0A8T2NSU9_9TELE</name>
<evidence type="ECO:0000256" key="3">
    <source>
        <dbReference type="ARBA" id="ARBA00022692"/>
    </source>
</evidence>
<keyword evidence="4 10" id="KW-1133">Transmembrane helix</keyword>
<gene>
    <name evidence="12" type="ORF">JZ751_014260</name>
</gene>
<feature type="transmembrane region" description="Helical" evidence="10">
    <location>
        <begin position="18"/>
        <end position="38"/>
    </location>
</feature>
<dbReference type="Proteomes" id="UP000824540">
    <property type="component" value="Unassembled WGS sequence"/>
</dbReference>
<comment type="caution">
    <text evidence="12">The sequence shown here is derived from an EMBL/GenBank/DDBJ whole genome shotgun (WGS) entry which is preliminary data.</text>
</comment>
<keyword evidence="7 9" id="KW-0675">Receptor</keyword>
<dbReference type="PROSITE" id="PS50262">
    <property type="entry name" value="G_PROTEIN_RECEP_F1_2"/>
    <property type="match status" value="1"/>
</dbReference>
<protein>
    <recommendedName>
        <fullName evidence="11">G-protein coupled receptors family 1 profile domain-containing protein</fullName>
    </recommendedName>
</protein>
<dbReference type="GO" id="GO:0005886">
    <property type="term" value="C:plasma membrane"/>
    <property type="evidence" value="ECO:0007669"/>
    <property type="project" value="UniProtKB-SubCell"/>
</dbReference>
<keyword evidence="3 9" id="KW-0812">Transmembrane</keyword>
<feature type="transmembrane region" description="Helical" evidence="10">
    <location>
        <begin position="129"/>
        <end position="151"/>
    </location>
</feature>
<sequence length="330" mass="36563">MNLSDSCAANDGTVPFTAAYIIIFLLGLVGSLTGLCAFTRNHREAPKSVYLINLLVSDLLLMVALPFKIVVSLGLASWNLQIFHCQVSAVLVYINLYVSLVFLALVSLDRYFQIAQSSRLRLPAQEAGLAKVMSVSVWALVLCIMVPNMAIPIQDGLEERPGRVSCADLKRTAGLHWHTLSSFLGGGIFLNASAAVLISNGLALRQLWSRRHHLLGKREDHVGAHHNARRAACHIATVTLAYVVCFVPYHTVRTPYTLAQNRVITDCLLKRRLYLAKESTLLLAVLHLCFNPILYFHLSSSFRQRVQEAFRAKGNTSTPTQNVELNCQEP</sequence>
<dbReference type="PRINTS" id="PR00237">
    <property type="entry name" value="GPCRRHODOPSN"/>
</dbReference>
<feature type="transmembrane region" description="Helical" evidence="10">
    <location>
        <begin position="280"/>
        <end position="298"/>
    </location>
</feature>
<evidence type="ECO:0000256" key="6">
    <source>
        <dbReference type="ARBA" id="ARBA00023136"/>
    </source>
</evidence>
<keyword evidence="13" id="KW-1185">Reference proteome</keyword>
<dbReference type="Gene3D" id="1.20.1070.10">
    <property type="entry name" value="Rhodopsin 7-helix transmembrane proteins"/>
    <property type="match status" value="1"/>
</dbReference>
<evidence type="ECO:0000256" key="8">
    <source>
        <dbReference type="ARBA" id="ARBA00023224"/>
    </source>
</evidence>
<evidence type="ECO:0000256" key="2">
    <source>
        <dbReference type="ARBA" id="ARBA00022475"/>
    </source>
</evidence>
<dbReference type="InterPro" id="IPR017452">
    <property type="entry name" value="GPCR_Rhodpsn_7TM"/>
</dbReference>
<accession>A0A8T2NSU9</accession>
<evidence type="ECO:0000313" key="13">
    <source>
        <dbReference type="Proteomes" id="UP000824540"/>
    </source>
</evidence>
<evidence type="ECO:0000256" key="4">
    <source>
        <dbReference type="ARBA" id="ARBA00022989"/>
    </source>
</evidence>
<dbReference type="EMBL" id="JAFBMS010000024">
    <property type="protein sequence ID" value="KAG9343279.1"/>
    <property type="molecule type" value="Genomic_DNA"/>
</dbReference>
<dbReference type="PANTHER" id="PTHR24233:SF4">
    <property type="entry name" value="G-PROTEIN COUPLED RECEPTOR 171"/>
    <property type="match status" value="1"/>
</dbReference>
<evidence type="ECO:0000256" key="9">
    <source>
        <dbReference type="RuleBase" id="RU000688"/>
    </source>
</evidence>
<comment type="similarity">
    <text evidence="9">Belongs to the G-protein coupled receptor 1 family.</text>
</comment>
<feature type="transmembrane region" description="Helical" evidence="10">
    <location>
        <begin position="50"/>
        <end position="75"/>
    </location>
</feature>
<keyword evidence="6 10" id="KW-0472">Membrane</keyword>
<keyword evidence="8 9" id="KW-0807">Transducer</keyword>
<dbReference type="PANTHER" id="PTHR24233">
    <property type="entry name" value="P2Y PURINOCEPTOR-RELATED G-PROTEIN COUPLED RECEPTOR"/>
    <property type="match status" value="1"/>
</dbReference>
<keyword evidence="2" id="KW-1003">Cell membrane</keyword>
<dbReference type="SUPFAM" id="SSF81321">
    <property type="entry name" value="Family A G protein-coupled receptor-like"/>
    <property type="match status" value="1"/>
</dbReference>
<evidence type="ECO:0000313" key="12">
    <source>
        <dbReference type="EMBL" id="KAG9343279.1"/>
    </source>
</evidence>
<dbReference type="AlphaFoldDB" id="A0A8T2NSU9"/>